<dbReference type="Proteomes" id="UP000240493">
    <property type="component" value="Unassembled WGS sequence"/>
</dbReference>
<evidence type="ECO:0000256" key="1">
    <source>
        <dbReference type="ARBA" id="ARBA00022729"/>
    </source>
</evidence>
<evidence type="ECO:0000313" key="4">
    <source>
        <dbReference type="EMBL" id="PTB43673.1"/>
    </source>
</evidence>
<evidence type="ECO:0000313" key="5">
    <source>
        <dbReference type="Proteomes" id="UP000240493"/>
    </source>
</evidence>
<dbReference type="STRING" id="1042311.A0A2T3ZFX3"/>
<sequence length="126" mass="13355">MFSFITTTISALCLALTTSAAPTEAGVQAAASQTGDITWYNTGLGACGQTNNDSELVAAVSHSLYDREHPCGRKIRINYQGRSLVVTVVDRCQACAEDDVDLSPTAFENVIGPLGIGRVTASWDWA</sequence>
<evidence type="ECO:0000256" key="2">
    <source>
        <dbReference type="SAM" id="SignalP"/>
    </source>
</evidence>
<dbReference type="Pfam" id="PF03330">
    <property type="entry name" value="DPBB_1"/>
    <property type="match status" value="1"/>
</dbReference>
<dbReference type="CDD" id="cd22191">
    <property type="entry name" value="DPBB_RlpA_EXP_N-like"/>
    <property type="match status" value="1"/>
</dbReference>
<keyword evidence="1 2" id="KW-0732">Signal</keyword>
<feature type="domain" description="RlpA-like protein double-psi beta-barrel" evidence="3">
    <location>
        <begin position="33"/>
        <end position="109"/>
    </location>
</feature>
<feature type="signal peptide" evidence="2">
    <location>
        <begin position="1"/>
        <end position="20"/>
    </location>
</feature>
<dbReference type="InterPro" id="IPR051477">
    <property type="entry name" value="Expansin_CellWall"/>
</dbReference>
<dbReference type="EMBL" id="KZ679259">
    <property type="protein sequence ID" value="PTB43673.1"/>
    <property type="molecule type" value="Genomic_DNA"/>
</dbReference>
<proteinExistence type="predicted"/>
<dbReference type="Gene3D" id="2.40.40.10">
    <property type="entry name" value="RlpA-like domain"/>
    <property type="match status" value="1"/>
</dbReference>
<dbReference type="PANTHER" id="PTHR31836">
    <property type="match status" value="1"/>
</dbReference>
<gene>
    <name evidence="4" type="ORF">M441DRAFT_56659</name>
</gene>
<dbReference type="InterPro" id="IPR009009">
    <property type="entry name" value="RlpA-like_DPBB"/>
</dbReference>
<evidence type="ECO:0000259" key="3">
    <source>
        <dbReference type="Pfam" id="PF03330"/>
    </source>
</evidence>
<organism evidence="4 5">
    <name type="scientific">Trichoderma asperellum (strain ATCC 204424 / CBS 433.97 / NBRC 101777)</name>
    <dbReference type="NCBI Taxonomy" id="1042311"/>
    <lineage>
        <taxon>Eukaryota</taxon>
        <taxon>Fungi</taxon>
        <taxon>Dikarya</taxon>
        <taxon>Ascomycota</taxon>
        <taxon>Pezizomycotina</taxon>
        <taxon>Sordariomycetes</taxon>
        <taxon>Hypocreomycetidae</taxon>
        <taxon>Hypocreales</taxon>
        <taxon>Hypocreaceae</taxon>
        <taxon>Trichoderma</taxon>
    </lineage>
</organism>
<feature type="chain" id="PRO_5015685974" description="RlpA-like protein double-psi beta-barrel domain-containing protein" evidence="2">
    <location>
        <begin position="21"/>
        <end position="126"/>
    </location>
</feature>
<name>A0A2T3ZFX3_TRIA4</name>
<accession>A0A2T3ZFX3</accession>
<dbReference type="SUPFAM" id="SSF50685">
    <property type="entry name" value="Barwin-like endoglucanases"/>
    <property type="match status" value="1"/>
</dbReference>
<dbReference type="PANTHER" id="PTHR31836:SF28">
    <property type="entry name" value="SRCR DOMAIN-CONTAINING PROTEIN-RELATED"/>
    <property type="match status" value="1"/>
</dbReference>
<dbReference type="OrthoDB" id="406505at2759"/>
<dbReference type="AlphaFoldDB" id="A0A2T3ZFX3"/>
<protein>
    <recommendedName>
        <fullName evidence="3">RlpA-like protein double-psi beta-barrel domain-containing protein</fullName>
    </recommendedName>
</protein>
<dbReference type="InterPro" id="IPR036908">
    <property type="entry name" value="RlpA-like_sf"/>
</dbReference>
<reference evidence="4 5" key="1">
    <citation type="submission" date="2016-07" db="EMBL/GenBank/DDBJ databases">
        <title>Multiple horizontal gene transfer events from other fungi enriched the ability of initially mycotrophic Trichoderma (Ascomycota) to feed on dead plant biomass.</title>
        <authorList>
            <consortium name="DOE Joint Genome Institute"/>
            <person name="Aerts A."/>
            <person name="Atanasova L."/>
            <person name="Chenthamara K."/>
            <person name="Zhang J."/>
            <person name="Grujic M."/>
            <person name="Henrissat B."/>
            <person name="Kuo A."/>
            <person name="Salamov A."/>
            <person name="Lipzen A."/>
            <person name="Labutti K."/>
            <person name="Barry K."/>
            <person name="Miao Y."/>
            <person name="Rahimi M.J."/>
            <person name="Shen Q."/>
            <person name="Grigoriev I.V."/>
            <person name="Kubicek C.P."/>
            <person name="Druzhinina I.S."/>
        </authorList>
    </citation>
    <scope>NUCLEOTIDE SEQUENCE [LARGE SCALE GENOMIC DNA]</scope>
    <source>
        <strain evidence="4 5">CBS 433.97</strain>
    </source>
</reference>
<keyword evidence="5" id="KW-1185">Reference proteome</keyword>